<name>A0ABP0W189_9BRYO</name>
<evidence type="ECO:0000313" key="2">
    <source>
        <dbReference type="Proteomes" id="UP001497444"/>
    </source>
</evidence>
<proteinExistence type="predicted"/>
<reference evidence="1" key="1">
    <citation type="submission" date="2024-02" db="EMBL/GenBank/DDBJ databases">
        <authorList>
            <consortium name="ELIXIR-Norway"/>
            <consortium name="Elixir Norway"/>
        </authorList>
    </citation>
    <scope>NUCLEOTIDE SEQUENCE</scope>
</reference>
<keyword evidence="2" id="KW-1185">Reference proteome</keyword>
<dbReference type="Proteomes" id="UP001497444">
    <property type="component" value="Chromosome 13"/>
</dbReference>
<dbReference type="EMBL" id="OZ020108">
    <property type="protein sequence ID" value="CAK9260540.1"/>
    <property type="molecule type" value="Genomic_DNA"/>
</dbReference>
<gene>
    <name evidence="1" type="ORF">CSSPJE1EN1_LOCUS6018</name>
</gene>
<organism evidence="1 2">
    <name type="scientific">Sphagnum jensenii</name>
    <dbReference type="NCBI Taxonomy" id="128206"/>
    <lineage>
        <taxon>Eukaryota</taxon>
        <taxon>Viridiplantae</taxon>
        <taxon>Streptophyta</taxon>
        <taxon>Embryophyta</taxon>
        <taxon>Bryophyta</taxon>
        <taxon>Sphagnophytina</taxon>
        <taxon>Sphagnopsida</taxon>
        <taxon>Sphagnales</taxon>
        <taxon>Sphagnaceae</taxon>
        <taxon>Sphagnum</taxon>
    </lineage>
</organism>
<evidence type="ECO:0000313" key="1">
    <source>
        <dbReference type="EMBL" id="CAK9260540.1"/>
    </source>
</evidence>
<protein>
    <recommendedName>
        <fullName evidence="3">Hydrophobin</fullName>
    </recommendedName>
</protein>
<evidence type="ECO:0008006" key="3">
    <source>
        <dbReference type="Google" id="ProtNLM"/>
    </source>
</evidence>
<sequence length="110" mass="11758">MQNSSSNNNKRLVILWISRIQFDQHSQICELDLQAGVVSEDEHHDSSTCSGIHGSISFSKGVPGGNGVKNVVGSNCMSVDCCQNAGQLPCPSLFSSGESTHQPKTIMIPI</sequence>
<accession>A0ABP0W189</accession>